<comment type="caution">
    <text evidence="5">The sequence shown here is derived from an EMBL/GenBank/DDBJ whole genome shotgun (WGS) entry which is preliminary data.</text>
</comment>
<evidence type="ECO:0000313" key="6">
    <source>
        <dbReference type="Proteomes" id="UP000537326"/>
    </source>
</evidence>
<sequence length="254" mass="26123">MAVPPAPDVEPVTGPHADQPHDPSTGGSAVPERTGSSPLFRLGLAAVLVLVLVGSVVVTGVLLASRTSSASGGVPDRFGALLSGDNAVAAEREAVLSVASQFMLRVNTYGPDDLAEDGTMPDYRERVGELITPAFRADFEGQVGTAELTVAQAALGRDCEVYGAGVSGMDADSATALVAGAFVNSYPGSGKRSDERIETDPAPFRVRVMLVKVDGEWLVDDFAPVTGSGVTLDPSEAPDPDTQPSPTAGTEDEQ</sequence>
<evidence type="ECO:0000256" key="2">
    <source>
        <dbReference type="ARBA" id="ARBA00023136"/>
    </source>
</evidence>
<proteinExistence type="predicted"/>
<keyword evidence="4" id="KW-0812">Transmembrane</keyword>
<feature type="transmembrane region" description="Helical" evidence="4">
    <location>
        <begin position="42"/>
        <end position="64"/>
    </location>
</feature>
<protein>
    <recommendedName>
        <fullName evidence="7">Mce-associated membrane protein</fullName>
    </recommendedName>
</protein>
<gene>
    <name evidence="5" type="ORF">BKA05_000313</name>
</gene>
<keyword evidence="6" id="KW-1185">Reference proteome</keyword>
<keyword evidence="4" id="KW-1133">Transmembrane helix</keyword>
<evidence type="ECO:0000256" key="3">
    <source>
        <dbReference type="SAM" id="MobiDB-lite"/>
    </source>
</evidence>
<organism evidence="5 6">
    <name type="scientific">Nocardioides marinus</name>
    <dbReference type="NCBI Taxonomy" id="374514"/>
    <lineage>
        <taxon>Bacteria</taxon>
        <taxon>Bacillati</taxon>
        <taxon>Actinomycetota</taxon>
        <taxon>Actinomycetes</taxon>
        <taxon>Propionibacteriales</taxon>
        <taxon>Nocardioidaceae</taxon>
        <taxon>Nocardioides</taxon>
    </lineage>
</organism>
<evidence type="ECO:0000313" key="5">
    <source>
        <dbReference type="EMBL" id="NYI08798.1"/>
    </source>
</evidence>
<dbReference type="EMBL" id="JACBZI010000001">
    <property type="protein sequence ID" value="NYI08798.1"/>
    <property type="molecule type" value="Genomic_DNA"/>
</dbReference>
<keyword evidence="2 4" id="KW-0472">Membrane</keyword>
<dbReference type="Proteomes" id="UP000537326">
    <property type="component" value="Unassembled WGS sequence"/>
</dbReference>
<reference evidence="5 6" key="1">
    <citation type="submission" date="2020-07" db="EMBL/GenBank/DDBJ databases">
        <title>Sequencing the genomes of 1000 actinobacteria strains.</title>
        <authorList>
            <person name="Klenk H.-P."/>
        </authorList>
    </citation>
    <scope>NUCLEOTIDE SEQUENCE [LARGE SCALE GENOMIC DNA]</scope>
    <source>
        <strain evidence="5 6">DSM 18248</strain>
    </source>
</reference>
<evidence type="ECO:0008006" key="7">
    <source>
        <dbReference type="Google" id="ProtNLM"/>
    </source>
</evidence>
<dbReference type="PANTHER" id="PTHR37042">
    <property type="entry name" value="OUTER MEMBRANE PROTEIN RV1973"/>
    <property type="match status" value="1"/>
</dbReference>
<name>A0A7Z0C1A9_9ACTN</name>
<accession>A0A7Z0C1A9</accession>
<evidence type="ECO:0000256" key="4">
    <source>
        <dbReference type="SAM" id="Phobius"/>
    </source>
</evidence>
<feature type="region of interest" description="Disordered" evidence="3">
    <location>
        <begin position="225"/>
        <end position="254"/>
    </location>
</feature>
<dbReference type="GO" id="GO:0016020">
    <property type="term" value="C:membrane"/>
    <property type="evidence" value="ECO:0007669"/>
    <property type="project" value="UniProtKB-SubCell"/>
</dbReference>
<evidence type="ECO:0000256" key="1">
    <source>
        <dbReference type="ARBA" id="ARBA00004370"/>
    </source>
</evidence>
<dbReference type="AlphaFoldDB" id="A0A7Z0C1A9"/>
<comment type="subcellular location">
    <subcellularLocation>
        <location evidence="1">Membrane</location>
    </subcellularLocation>
</comment>
<feature type="region of interest" description="Disordered" evidence="3">
    <location>
        <begin position="1"/>
        <end position="32"/>
    </location>
</feature>
<dbReference type="PANTHER" id="PTHR37042:SF4">
    <property type="entry name" value="OUTER MEMBRANE PROTEIN RV1973"/>
    <property type="match status" value="1"/>
</dbReference>
<dbReference type="RefSeq" id="WP_218842212.1">
    <property type="nucleotide sequence ID" value="NZ_JACBZI010000001.1"/>
</dbReference>